<accession>A0A7S4KP24</accession>
<gene>
    <name evidence="1" type="ORF">GTHE00462_LOCUS15576</name>
</gene>
<protein>
    <submittedName>
        <fullName evidence="1">Uncharacterized protein</fullName>
    </submittedName>
</protein>
<sequence length="109" mass="12740">MPARTPGEAKRRREEEALIIYTLALSLLVTPGNRNGVFDKANEPQGWSWARQLRPERKFLHPMDPPLRTVGCFYDAQVMIEVNRERNKRICLLFLYKNSPAFSELPVRR</sequence>
<organism evidence="1">
    <name type="scientific">Guillardia theta</name>
    <name type="common">Cryptophyte</name>
    <name type="synonym">Cryptomonas phi</name>
    <dbReference type="NCBI Taxonomy" id="55529"/>
    <lineage>
        <taxon>Eukaryota</taxon>
        <taxon>Cryptophyceae</taxon>
        <taxon>Pyrenomonadales</taxon>
        <taxon>Geminigeraceae</taxon>
        <taxon>Guillardia</taxon>
    </lineage>
</organism>
<dbReference type="EMBL" id="HBKN01019749">
    <property type="protein sequence ID" value="CAE2300292.1"/>
    <property type="molecule type" value="Transcribed_RNA"/>
</dbReference>
<reference evidence="1" key="1">
    <citation type="submission" date="2021-01" db="EMBL/GenBank/DDBJ databases">
        <authorList>
            <person name="Corre E."/>
            <person name="Pelletier E."/>
            <person name="Niang G."/>
            <person name="Scheremetjew M."/>
            <person name="Finn R."/>
            <person name="Kale V."/>
            <person name="Holt S."/>
            <person name="Cochrane G."/>
            <person name="Meng A."/>
            <person name="Brown T."/>
            <person name="Cohen L."/>
        </authorList>
    </citation>
    <scope>NUCLEOTIDE SEQUENCE</scope>
    <source>
        <strain evidence="1">CCMP 2712</strain>
    </source>
</reference>
<evidence type="ECO:0000313" key="1">
    <source>
        <dbReference type="EMBL" id="CAE2300292.1"/>
    </source>
</evidence>
<dbReference type="AlphaFoldDB" id="A0A7S4KP24"/>
<proteinExistence type="predicted"/>
<name>A0A7S4KP24_GUITH</name>